<keyword evidence="2" id="KW-1185">Reference proteome</keyword>
<dbReference type="EMBL" id="VWVM01000012">
    <property type="protein sequence ID" value="KAA6122413.1"/>
    <property type="molecule type" value="Genomic_DNA"/>
</dbReference>
<gene>
    <name evidence="1" type="ORF">F3I20_15415</name>
</gene>
<sequence length="79" mass="9210">MDNSFEITFFSDSKYEEITAEISYKDQILCQLNKDKGPENIEIEFFSDARLLADQDRMKFSLSTFLQVITEATEELKIS</sequence>
<protein>
    <submittedName>
        <fullName evidence="1">Uncharacterized protein</fullName>
    </submittedName>
</protein>
<comment type="caution">
    <text evidence="1">The sequence shown here is derived from an EMBL/GenBank/DDBJ whole genome shotgun (WGS) entry which is preliminary data.</text>
</comment>
<dbReference type="Proteomes" id="UP000324255">
    <property type="component" value="Unassembled WGS sequence"/>
</dbReference>
<proteinExistence type="predicted"/>
<organism evidence="1 2">
    <name type="scientific">Candidatus Pantoea gossypiicola</name>
    <dbReference type="NCBI Taxonomy" id="2608008"/>
    <lineage>
        <taxon>Bacteria</taxon>
        <taxon>Pseudomonadati</taxon>
        <taxon>Pseudomonadota</taxon>
        <taxon>Gammaproteobacteria</taxon>
        <taxon>Enterobacterales</taxon>
        <taxon>Erwiniaceae</taxon>
        <taxon>Pantoea</taxon>
    </lineage>
</organism>
<evidence type="ECO:0000313" key="2">
    <source>
        <dbReference type="Proteomes" id="UP000324255"/>
    </source>
</evidence>
<reference evidence="1 2" key="1">
    <citation type="submission" date="2019-09" db="EMBL/GenBank/DDBJ databases">
        <title>Genomic diversity of phyloplane-associated Pantoea species in Pakistan cotton crop.</title>
        <authorList>
            <person name="Tufail M.R."/>
            <person name="Cook D.R."/>
        </authorList>
    </citation>
    <scope>NUCLEOTIDE SEQUENCE [LARGE SCALE GENOMIC DNA]</scope>
    <source>
        <strain evidence="1 2">B_8</strain>
    </source>
</reference>
<name>A0AB34CNX8_9GAMM</name>
<accession>A0AB34CNX8</accession>
<dbReference type="AlphaFoldDB" id="A0AB34CNX8"/>
<evidence type="ECO:0000313" key="1">
    <source>
        <dbReference type="EMBL" id="KAA6122413.1"/>
    </source>
</evidence>